<evidence type="ECO:0000256" key="1">
    <source>
        <dbReference type="ARBA" id="ARBA00004609"/>
    </source>
</evidence>
<evidence type="ECO:0000259" key="12">
    <source>
        <dbReference type="Pfam" id="PF14368"/>
    </source>
</evidence>
<keyword evidence="8" id="KW-0449">Lipoprotein</keyword>
<keyword evidence="14" id="KW-1185">Reference proteome</keyword>
<dbReference type="EnsemblPlants" id="Kaladp0079s0095.1.v1.1">
    <property type="protein sequence ID" value="Kaladp0079s0095.1.v1.1"/>
    <property type="gene ID" value="Kaladp0079s0095.v1.1"/>
</dbReference>
<dbReference type="Gene3D" id="1.10.110.10">
    <property type="entry name" value="Plant lipid-transfer and hydrophobic proteins"/>
    <property type="match status" value="1"/>
</dbReference>
<accession>A0A7N0UNT7</accession>
<dbReference type="PANTHER" id="PTHR33044">
    <property type="entry name" value="BIFUNCTIONAL INHIBITOR/LIPID-TRANSFER PROTEIN/SEED STORAGE 2S ALBUMIN SUPERFAMILY PROTEIN-RELATED"/>
    <property type="match status" value="1"/>
</dbReference>
<dbReference type="Proteomes" id="UP000594263">
    <property type="component" value="Unplaced"/>
</dbReference>
<feature type="signal peptide" evidence="11">
    <location>
        <begin position="1"/>
        <end position="23"/>
    </location>
</feature>
<comment type="similarity">
    <text evidence="2">Belongs to the plant LTP family.</text>
</comment>
<evidence type="ECO:0000256" key="11">
    <source>
        <dbReference type="SAM" id="SignalP"/>
    </source>
</evidence>
<feature type="domain" description="Bifunctional inhibitor/plant lipid transfer protein/seed storage helical" evidence="12">
    <location>
        <begin position="20"/>
        <end position="103"/>
    </location>
</feature>
<evidence type="ECO:0000256" key="9">
    <source>
        <dbReference type="SAM" id="MobiDB-lite"/>
    </source>
</evidence>
<keyword evidence="10" id="KW-0472">Membrane</keyword>
<evidence type="ECO:0000256" key="2">
    <source>
        <dbReference type="ARBA" id="ARBA00009748"/>
    </source>
</evidence>
<evidence type="ECO:0000256" key="10">
    <source>
        <dbReference type="SAM" id="Phobius"/>
    </source>
</evidence>
<evidence type="ECO:0000313" key="14">
    <source>
        <dbReference type="Proteomes" id="UP000594263"/>
    </source>
</evidence>
<feature type="region of interest" description="Disordered" evidence="9">
    <location>
        <begin position="108"/>
        <end position="129"/>
    </location>
</feature>
<dbReference type="CDD" id="cd00010">
    <property type="entry name" value="AAI_LTSS"/>
    <property type="match status" value="1"/>
</dbReference>
<name>A0A7N0UNT7_KALFE</name>
<organism evidence="13 14">
    <name type="scientific">Kalanchoe fedtschenkoi</name>
    <name type="common">Lavender scallops</name>
    <name type="synonym">South American air plant</name>
    <dbReference type="NCBI Taxonomy" id="63787"/>
    <lineage>
        <taxon>Eukaryota</taxon>
        <taxon>Viridiplantae</taxon>
        <taxon>Streptophyta</taxon>
        <taxon>Embryophyta</taxon>
        <taxon>Tracheophyta</taxon>
        <taxon>Spermatophyta</taxon>
        <taxon>Magnoliopsida</taxon>
        <taxon>eudicotyledons</taxon>
        <taxon>Gunneridae</taxon>
        <taxon>Pentapetalae</taxon>
        <taxon>Saxifragales</taxon>
        <taxon>Crassulaceae</taxon>
        <taxon>Kalanchoe</taxon>
    </lineage>
</organism>
<keyword evidence="5 11" id="KW-0732">Signal</keyword>
<keyword evidence="6" id="KW-1015">Disulfide bond</keyword>
<evidence type="ECO:0000256" key="7">
    <source>
        <dbReference type="ARBA" id="ARBA00023180"/>
    </source>
</evidence>
<keyword evidence="10" id="KW-1133">Transmembrane helix</keyword>
<evidence type="ECO:0000256" key="4">
    <source>
        <dbReference type="ARBA" id="ARBA00022622"/>
    </source>
</evidence>
<evidence type="ECO:0000313" key="13">
    <source>
        <dbReference type="EnsemblPlants" id="Kaladp0079s0095.1.v1.1"/>
    </source>
</evidence>
<evidence type="ECO:0000256" key="5">
    <source>
        <dbReference type="ARBA" id="ARBA00022729"/>
    </source>
</evidence>
<keyword evidence="4" id="KW-0336">GPI-anchor</keyword>
<evidence type="ECO:0000256" key="8">
    <source>
        <dbReference type="ARBA" id="ARBA00023288"/>
    </source>
</evidence>
<dbReference type="Gramene" id="Kaladp0079s0095.1.v1.1">
    <property type="protein sequence ID" value="Kaladp0079s0095.1.v1.1"/>
    <property type="gene ID" value="Kaladp0079s0095.v1.1"/>
</dbReference>
<evidence type="ECO:0000256" key="6">
    <source>
        <dbReference type="ARBA" id="ARBA00023157"/>
    </source>
</evidence>
<protein>
    <recommendedName>
        <fullName evidence="12">Bifunctional inhibitor/plant lipid transfer protein/seed storage helical domain-containing protein</fullName>
    </recommendedName>
</protein>
<dbReference type="InterPro" id="IPR043325">
    <property type="entry name" value="LTSS"/>
</dbReference>
<evidence type="ECO:0000256" key="3">
    <source>
        <dbReference type="ARBA" id="ARBA00022475"/>
    </source>
</evidence>
<keyword evidence="10" id="KW-0812">Transmembrane</keyword>
<keyword evidence="7" id="KW-0325">Glycoprotein</keyword>
<reference evidence="13" key="1">
    <citation type="submission" date="2021-01" db="UniProtKB">
        <authorList>
            <consortium name="EnsemblPlants"/>
        </authorList>
    </citation>
    <scope>IDENTIFICATION</scope>
</reference>
<dbReference type="SUPFAM" id="SSF47699">
    <property type="entry name" value="Bifunctional inhibitor/lipid-transfer protein/seed storage 2S albumin"/>
    <property type="match status" value="1"/>
</dbReference>
<dbReference type="OMA" id="YSNCIPA"/>
<feature type="chain" id="PRO_5029497280" description="Bifunctional inhibitor/plant lipid transfer protein/seed storage helical domain-containing protein" evidence="11">
    <location>
        <begin position="24"/>
        <end position="153"/>
    </location>
</feature>
<keyword evidence="3" id="KW-1003">Cell membrane</keyword>
<dbReference type="Pfam" id="PF14368">
    <property type="entry name" value="LTP_2"/>
    <property type="match status" value="1"/>
</dbReference>
<proteinExistence type="inferred from homology"/>
<dbReference type="InterPro" id="IPR016140">
    <property type="entry name" value="Bifunc_inhib/LTP/seed_store"/>
</dbReference>
<sequence length="153" mass="15442">MTSTSIMMLILFISSAAVFTAEGQSGTPACVSNLVPCASFMGSTTKPPQTCCGPLKTAITTQIDCLCGLYNTPGLLQSFNINITQALDLPRRCDIDGASLAACSKVGGSAPSPAGTVAPTGTPGKDENGGGRIAGFGISGLLFLMSSVVMLLC</sequence>
<dbReference type="InterPro" id="IPR036312">
    <property type="entry name" value="Bifun_inhib/LTP/seed_sf"/>
</dbReference>
<dbReference type="GO" id="GO:0098552">
    <property type="term" value="C:side of membrane"/>
    <property type="evidence" value="ECO:0007669"/>
    <property type="project" value="UniProtKB-KW"/>
</dbReference>
<feature type="transmembrane region" description="Helical" evidence="10">
    <location>
        <begin position="133"/>
        <end position="152"/>
    </location>
</feature>
<dbReference type="GO" id="GO:0005886">
    <property type="term" value="C:plasma membrane"/>
    <property type="evidence" value="ECO:0007669"/>
    <property type="project" value="UniProtKB-SubCell"/>
</dbReference>
<comment type="subcellular location">
    <subcellularLocation>
        <location evidence="1">Cell membrane</location>
        <topology evidence="1">Lipid-anchor</topology>
        <topology evidence="1">GPI-anchor</topology>
    </subcellularLocation>
</comment>
<dbReference type="AlphaFoldDB" id="A0A7N0UNT7"/>